<dbReference type="InParanoid" id="B4CYW6"/>
<dbReference type="EMBL" id="ABVL01000004">
    <property type="protein sequence ID" value="EDY20657.1"/>
    <property type="molecule type" value="Genomic_DNA"/>
</dbReference>
<proteinExistence type="predicted"/>
<evidence type="ECO:0000256" key="1">
    <source>
        <dbReference type="SAM" id="MobiDB-lite"/>
    </source>
</evidence>
<evidence type="ECO:0000313" key="3">
    <source>
        <dbReference type="Proteomes" id="UP000005824"/>
    </source>
</evidence>
<feature type="compositionally biased region" description="Pro residues" evidence="1">
    <location>
        <begin position="94"/>
        <end position="103"/>
    </location>
</feature>
<feature type="compositionally biased region" description="Acidic residues" evidence="1">
    <location>
        <begin position="252"/>
        <end position="263"/>
    </location>
</feature>
<feature type="region of interest" description="Disordered" evidence="1">
    <location>
        <begin position="89"/>
        <end position="138"/>
    </location>
</feature>
<comment type="caution">
    <text evidence="2">The sequence shown here is derived from an EMBL/GenBank/DDBJ whole genome shotgun (WGS) entry which is preliminary data.</text>
</comment>
<evidence type="ECO:0000313" key="2">
    <source>
        <dbReference type="EMBL" id="EDY20657.1"/>
    </source>
</evidence>
<feature type="compositionally biased region" description="Basic and acidic residues" evidence="1">
    <location>
        <begin position="111"/>
        <end position="138"/>
    </location>
</feature>
<dbReference type="STRING" id="497964.CfE428DRAFT_1854"/>
<organism evidence="2 3">
    <name type="scientific">Chthoniobacter flavus Ellin428</name>
    <dbReference type="NCBI Taxonomy" id="497964"/>
    <lineage>
        <taxon>Bacteria</taxon>
        <taxon>Pseudomonadati</taxon>
        <taxon>Verrucomicrobiota</taxon>
        <taxon>Spartobacteria</taxon>
        <taxon>Chthoniobacterales</taxon>
        <taxon>Chthoniobacteraceae</taxon>
        <taxon>Chthoniobacter</taxon>
    </lineage>
</organism>
<reference evidence="2 3" key="1">
    <citation type="journal article" date="2011" name="J. Bacteriol.">
        <title>Genome sequence of Chthoniobacter flavus Ellin428, an aerobic heterotrophic soil bacterium.</title>
        <authorList>
            <person name="Kant R."/>
            <person name="van Passel M.W."/>
            <person name="Palva A."/>
            <person name="Lucas S."/>
            <person name="Lapidus A."/>
            <person name="Glavina Del Rio T."/>
            <person name="Dalin E."/>
            <person name="Tice H."/>
            <person name="Bruce D."/>
            <person name="Goodwin L."/>
            <person name="Pitluck S."/>
            <person name="Larimer F.W."/>
            <person name="Land M.L."/>
            <person name="Hauser L."/>
            <person name="Sangwan P."/>
            <person name="de Vos W.M."/>
            <person name="Janssen P.H."/>
            <person name="Smidt H."/>
        </authorList>
    </citation>
    <scope>NUCLEOTIDE SEQUENCE [LARGE SCALE GENOMIC DNA]</scope>
    <source>
        <strain evidence="2 3">Ellin428</strain>
    </source>
</reference>
<gene>
    <name evidence="2" type="ORF">CfE428DRAFT_1854</name>
</gene>
<dbReference type="Proteomes" id="UP000005824">
    <property type="component" value="Unassembled WGS sequence"/>
</dbReference>
<accession>B4CYW6</accession>
<keyword evidence="3" id="KW-1185">Reference proteome</keyword>
<protein>
    <submittedName>
        <fullName evidence="2">Uncharacterized protein</fullName>
    </submittedName>
</protein>
<sequence>MSEKHLTELAWKTLIVKHKIKDTKLTKALGDLAKCAETDAVAQIKILDVIHKEADALKKEHKADKEIETYLVEMLKEVDKSHKAAELHKNAPAPKAPVPPPVKGPVGNTGHGKEEEGKEKESEEEAKKKQEAGDAMDPKVDIKSALTTGMTRVKARKPGDPAMGAMICQVGRDFGVLLSRNVGSAQANVLKELLKGTGHKFAKATCEWSKDDFYTFILQSPLSGAARGLKLFLQKHTGIGYKIRVGSPGGAVEEETGEGETEGQTEGHQPPKPTTPTGGVKPSTDKAPPRPSQDPGKTGDHDDDEHEPPPNPTLTAYVKARKDWHGAKAAAEKSITTLKETILQHCDPEIETLVKARIDVWDGILGIVDDSLFIPLIEEAIKETEPANHPEHHKKLAGSVATITSNLEKHQLASVADANPFGKFYIHGPLHLMLGKLKETFTA</sequence>
<dbReference type="RefSeq" id="WP_006979180.1">
    <property type="nucleotide sequence ID" value="NZ_ABVL01000004.1"/>
</dbReference>
<feature type="region of interest" description="Disordered" evidence="1">
    <location>
        <begin position="243"/>
        <end position="315"/>
    </location>
</feature>
<dbReference type="AlphaFoldDB" id="B4CYW6"/>
<name>B4CYW6_9BACT</name>